<feature type="compositionally biased region" description="Polar residues" evidence="1">
    <location>
        <begin position="84"/>
        <end position="95"/>
    </location>
</feature>
<dbReference type="Proteomes" id="UP001187734">
    <property type="component" value="Unassembled WGS sequence"/>
</dbReference>
<protein>
    <submittedName>
        <fullName evidence="2">Uncharacterized protein</fullName>
    </submittedName>
</protein>
<sequence length="164" mass="18386">MSEYVTNTDTLKGGSSKKGDSVEKAPTSRALNPTAQPFVPKSAKSVNVDATKTTPGLEVSGKKTQEQDDFPEYQETHGIPVWISQDSGQELSASQQRRRRRWRKAAREAEERAAEKEKADLQAQYRKINAQGAEGSNKGNRRLRKKWRSQGLLNDDKPKNDESK</sequence>
<organism evidence="2 3">
    <name type="scientific">Fusarium torulosum</name>
    <dbReference type="NCBI Taxonomy" id="33205"/>
    <lineage>
        <taxon>Eukaryota</taxon>
        <taxon>Fungi</taxon>
        <taxon>Dikarya</taxon>
        <taxon>Ascomycota</taxon>
        <taxon>Pezizomycotina</taxon>
        <taxon>Sordariomycetes</taxon>
        <taxon>Hypocreomycetidae</taxon>
        <taxon>Hypocreales</taxon>
        <taxon>Nectriaceae</taxon>
        <taxon>Fusarium</taxon>
    </lineage>
</organism>
<feature type="compositionally biased region" description="Polar residues" evidence="1">
    <location>
        <begin position="44"/>
        <end position="54"/>
    </location>
</feature>
<proteinExistence type="predicted"/>
<feature type="region of interest" description="Disordered" evidence="1">
    <location>
        <begin position="1"/>
        <end position="164"/>
    </location>
</feature>
<feature type="compositionally biased region" description="Basic and acidic residues" evidence="1">
    <location>
        <begin position="154"/>
        <end position="164"/>
    </location>
</feature>
<dbReference type="AlphaFoldDB" id="A0AAE8M3K6"/>
<reference evidence="2" key="1">
    <citation type="submission" date="2018-03" db="EMBL/GenBank/DDBJ databases">
        <authorList>
            <person name="Guldener U."/>
        </authorList>
    </citation>
    <scope>NUCLEOTIDE SEQUENCE</scope>
</reference>
<feature type="compositionally biased region" description="Basic and acidic residues" evidence="1">
    <location>
        <begin position="105"/>
        <end position="120"/>
    </location>
</feature>
<evidence type="ECO:0000256" key="1">
    <source>
        <dbReference type="SAM" id="MobiDB-lite"/>
    </source>
</evidence>
<feature type="compositionally biased region" description="Polar residues" evidence="1">
    <location>
        <begin position="1"/>
        <end position="10"/>
    </location>
</feature>
<evidence type="ECO:0000313" key="3">
    <source>
        <dbReference type="Proteomes" id="UP001187734"/>
    </source>
</evidence>
<evidence type="ECO:0000313" key="2">
    <source>
        <dbReference type="EMBL" id="SPJ73539.1"/>
    </source>
</evidence>
<comment type="caution">
    <text evidence="2">The sequence shown here is derived from an EMBL/GenBank/DDBJ whole genome shotgun (WGS) entry which is preliminary data.</text>
</comment>
<dbReference type="EMBL" id="ONZP01000096">
    <property type="protein sequence ID" value="SPJ73539.1"/>
    <property type="molecule type" value="Genomic_DNA"/>
</dbReference>
<accession>A0AAE8M3K6</accession>
<gene>
    <name evidence="2" type="ORF">FTOL_03269</name>
</gene>
<name>A0AAE8M3K6_9HYPO</name>
<keyword evidence="3" id="KW-1185">Reference proteome</keyword>
<feature type="compositionally biased region" description="Basic residues" evidence="1">
    <location>
        <begin position="139"/>
        <end position="148"/>
    </location>
</feature>